<evidence type="ECO:0000256" key="8">
    <source>
        <dbReference type="ARBA" id="ARBA00023196"/>
    </source>
</evidence>
<dbReference type="CDD" id="cd12152">
    <property type="entry name" value="F1-ATPase_delta"/>
    <property type="match status" value="1"/>
</dbReference>
<comment type="function">
    <text evidence="1 10">Produces ATP from ADP in the presence of a proton gradient across the membrane.</text>
</comment>
<protein>
    <recommendedName>
        <fullName evidence="10">ATP synthase epsilon chain</fullName>
    </recommendedName>
    <alternativeName>
        <fullName evidence="10">ATP synthase F1 sector epsilon subunit</fullName>
    </alternativeName>
    <alternativeName>
        <fullName evidence="10">F-ATPase epsilon subunit</fullName>
    </alternativeName>
</protein>
<evidence type="ECO:0000313" key="14">
    <source>
        <dbReference type="Proteomes" id="UP000572953"/>
    </source>
</evidence>
<dbReference type="HAMAP" id="MF_00530">
    <property type="entry name" value="ATP_synth_epsil_bac"/>
    <property type="match status" value="1"/>
</dbReference>
<keyword evidence="7 10" id="KW-0472">Membrane</keyword>
<dbReference type="PANTHER" id="PTHR13822:SF10">
    <property type="entry name" value="ATP SYNTHASE EPSILON CHAIN, CHLOROPLASTIC"/>
    <property type="match status" value="1"/>
</dbReference>
<keyword evidence="4 10" id="KW-0813">Transport</keyword>
<gene>
    <name evidence="10 13" type="primary">atpC</name>
    <name evidence="13" type="ORF">EBV78_03725</name>
</gene>
<evidence type="ECO:0000256" key="2">
    <source>
        <dbReference type="ARBA" id="ARBA00004184"/>
    </source>
</evidence>
<keyword evidence="5 10" id="KW-0375">Hydrogen ion transport</keyword>
<dbReference type="PANTHER" id="PTHR13822">
    <property type="entry name" value="ATP SYNTHASE DELTA/EPSILON CHAIN"/>
    <property type="match status" value="1"/>
</dbReference>
<evidence type="ECO:0000256" key="5">
    <source>
        <dbReference type="ARBA" id="ARBA00022781"/>
    </source>
</evidence>
<comment type="similarity">
    <text evidence="3 10 11">Belongs to the ATPase epsilon chain family.</text>
</comment>
<dbReference type="GO" id="GO:0046933">
    <property type="term" value="F:proton-transporting ATP synthase activity, rotational mechanism"/>
    <property type="evidence" value="ECO:0007669"/>
    <property type="project" value="UniProtKB-UniRule"/>
</dbReference>
<evidence type="ECO:0000256" key="7">
    <source>
        <dbReference type="ARBA" id="ARBA00023136"/>
    </source>
</evidence>
<name>A0A845SBH7_9PROT</name>
<dbReference type="SUPFAM" id="SSF51344">
    <property type="entry name" value="Epsilon subunit of F1F0-ATP synthase N-terminal domain"/>
    <property type="match status" value="1"/>
</dbReference>
<keyword evidence="6 10" id="KW-0406">Ion transport</keyword>
<evidence type="ECO:0000256" key="4">
    <source>
        <dbReference type="ARBA" id="ARBA00022448"/>
    </source>
</evidence>
<feature type="domain" description="ATP synthase F1 complex delta/epsilon subunit N-terminal" evidence="12">
    <location>
        <begin position="5"/>
        <end position="82"/>
    </location>
</feature>
<accession>A0A845SBH7</accession>
<dbReference type="InterPro" id="IPR020546">
    <property type="entry name" value="ATP_synth_F1_dsu/esu_N"/>
</dbReference>
<keyword evidence="9 10" id="KW-0066">ATP synthesis</keyword>
<dbReference type="GO" id="GO:0005886">
    <property type="term" value="C:plasma membrane"/>
    <property type="evidence" value="ECO:0007669"/>
    <property type="project" value="UniProtKB-SubCell"/>
</dbReference>
<dbReference type="GO" id="GO:0045259">
    <property type="term" value="C:proton-transporting ATP synthase complex"/>
    <property type="evidence" value="ECO:0007669"/>
    <property type="project" value="UniProtKB-KW"/>
</dbReference>
<dbReference type="Gene3D" id="2.60.15.10">
    <property type="entry name" value="F0F1 ATP synthase delta/epsilon subunit, N-terminal"/>
    <property type="match status" value="1"/>
</dbReference>
<evidence type="ECO:0000256" key="6">
    <source>
        <dbReference type="ARBA" id="ARBA00023065"/>
    </source>
</evidence>
<comment type="subcellular location">
    <subcellularLocation>
        <location evidence="10">Cell membrane</location>
        <topology evidence="10">Peripheral membrane protein</topology>
    </subcellularLocation>
    <subcellularLocation>
        <location evidence="2">Endomembrane system</location>
        <topology evidence="2">Peripheral membrane protein</topology>
    </subcellularLocation>
</comment>
<comment type="caution">
    <text evidence="13">The sequence shown here is derived from an EMBL/GenBank/DDBJ whole genome shotgun (WGS) entry which is preliminary data.</text>
</comment>
<keyword evidence="8 10" id="KW-0139">CF(1)</keyword>
<comment type="subunit">
    <text evidence="10 11">F-type ATPases have 2 components, CF(1) - the catalytic core - and CF(0) - the membrane proton channel. CF(1) has five subunits: alpha(3), beta(3), gamma(1), delta(1), epsilon(1). CF(0) has three main subunits: a, b and c.</text>
</comment>
<proteinExistence type="inferred from homology"/>
<evidence type="ECO:0000256" key="11">
    <source>
        <dbReference type="RuleBase" id="RU003656"/>
    </source>
</evidence>
<evidence type="ECO:0000259" key="12">
    <source>
        <dbReference type="Pfam" id="PF02823"/>
    </source>
</evidence>
<dbReference type="Proteomes" id="UP000572953">
    <property type="component" value="Unassembled WGS sequence"/>
</dbReference>
<sequence>MADNIHLEIVTPKQVAYSKAVDSVVISGIEGDMEIFKDHISLITFLKAGKIIAKTASNEDTFFSTGGTLEFSNNKLSILLDNFFNSSEFQSEELIKLKQNAEKKLSNKEISDEEIYLNNQIIDQINNLKS</sequence>
<dbReference type="NCBIfam" id="TIGR01216">
    <property type="entry name" value="ATP_synt_epsi"/>
    <property type="match status" value="1"/>
</dbReference>
<organism evidence="13 14">
    <name type="scientific">Candidatus Fonsibacter lacus</name>
    <dbReference type="NCBI Taxonomy" id="2576439"/>
    <lineage>
        <taxon>Bacteria</taxon>
        <taxon>Pseudomonadati</taxon>
        <taxon>Pseudomonadota</taxon>
        <taxon>Alphaproteobacteria</taxon>
        <taxon>Candidatus Pelagibacterales</taxon>
        <taxon>Candidatus Pelagibacterales incertae sedis</taxon>
        <taxon>Candidatus Fonsibacter</taxon>
    </lineage>
</organism>
<dbReference type="Pfam" id="PF02823">
    <property type="entry name" value="ATP-synt_DE_N"/>
    <property type="match status" value="1"/>
</dbReference>
<dbReference type="GO" id="GO:0012505">
    <property type="term" value="C:endomembrane system"/>
    <property type="evidence" value="ECO:0007669"/>
    <property type="project" value="UniProtKB-SubCell"/>
</dbReference>
<evidence type="ECO:0000313" key="13">
    <source>
        <dbReference type="EMBL" id="NCU63178.1"/>
    </source>
</evidence>
<dbReference type="AlphaFoldDB" id="A0A845SBH7"/>
<evidence type="ECO:0000256" key="10">
    <source>
        <dbReference type="HAMAP-Rule" id="MF_00530"/>
    </source>
</evidence>
<dbReference type="InterPro" id="IPR036771">
    <property type="entry name" value="ATPsynth_dsu/esu_N"/>
</dbReference>
<dbReference type="GO" id="GO:0005524">
    <property type="term" value="F:ATP binding"/>
    <property type="evidence" value="ECO:0007669"/>
    <property type="project" value="UniProtKB-UniRule"/>
</dbReference>
<dbReference type="InterPro" id="IPR001469">
    <property type="entry name" value="ATP_synth_F1_dsu/esu"/>
</dbReference>
<dbReference type="EMBL" id="RGGN01000147">
    <property type="protein sequence ID" value="NCU63178.1"/>
    <property type="molecule type" value="Genomic_DNA"/>
</dbReference>
<keyword evidence="10" id="KW-1003">Cell membrane</keyword>
<evidence type="ECO:0000256" key="3">
    <source>
        <dbReference type="ARBA" id="ARBA00005712"/>
    </source>
</evidence>
<evidence type="ECO:0000256" key="1">
    <source>
        <dbReference type="ARBA" id="ARBA00003543"/>
    </source>
</evidence>
<reference evidence="13 14" key="1">
    <citation type="submission" date="2018-10" db="EMBL/GenBank/DDBJ databases">
        <title>Iterative Subtractive Binning of Freshwater Chronoseries Metagenomes Recovers Nearly Complete Genomes from over Four Hundred Novel Species.</title>
        <authorList>
            <person name="Rodriguez-R L.M."/>
            <person name="Tsementzi D."/>
            <person name="Luo C."/>
            <person name="Konstantinidis K.T."/>
        </authorList>
    </citation>
    <scope>NUCLEOTIDE SEQUENCE [LARGE SCALE GENOMIC DNA]</scope>
    <source>
        <strain evidence="13">WB7_2B_003</strain>
    </source>
</reference>
<evidence type="ECO:0000256" key="9">
    <source>
        <dbReference type="ARBA" id="ARBA00023310"/>
    </source>
</evidence>